<keyword evidence="2" id="KW-0732">Signal</keyword>
<feature type="chain" id="PRO_5045104182" evidence="2">
    <location>
        <begin position="38"/>
        <end position="254"/>
    </location>
</feature>
<reference evidence="4" key="1">
    <citation type="journal article" date="2019" name="Int. J. Syst. Evol. Microbiol.">
        <title>The Global Catalogue of Microorganisms (GCM) 10K type strain sequencing project: providing services to taxonomists for standard genome sequencing and annotation.</title>
        <authorList>
            <consortium name="The Broad Institute Genomics Platform"/>
            <consortium name="The Broad Institute Genome Sequencing Center for Infectious Disease"/>
            <person name="Wu L."/>
            <person name="Ma J."/>
        </authorList>
    </citation>
    <scope>NUCLEOTIDE SEQUENCE [LARGE SCALE GENOMIC DNA]</scope>
    <source>
        <strain evidence="4">JCM 3369</strain>
    </source>
</reference>
<evidence type="ECO:0000256" key="1">
    <source>
        <dbReference type="SAM" id="MobiDB-lite"/>
    </source>
</evidence>
<organism evidence="3 4">
    <name type="scientific">Roseibium aestuarii</name>
    <dbReference type="NCBI Taxonomy" id="2600299"/>
    <lineage>
        <taxon>Bacteria</taxon>
        <taxon>Pseudomonadati</taxon>
        <taxon>Pseudomonadota</taxon>
        <taxon>Alphaproteobacteria</taxon>
        <taxon>Hyphomicrobiales</taxon>
        <taxon>Stappiaceae</taxon>
        <taxon>Roseibium</taxon>
    </lineage>
</organism>
<keyword evidence="4" id="KW-1185">Reference proteome</keyword>
<feature type="region of interest" description="Disordered" evidence="1">
    <location>
        <begin position="50"/>
        <end position="87"/>
    </location>
</feature>
<proteinExistence type="predicted"/>
<feature type="signal peptide" evidence="2">
    <location>
        <begin position="1"/>
        <end position="37"/>
    </location>
</feature>
<evidence type="ECO:0000313" key="4">
    <source>
        <dbReference type="Proteomes" id="UP001597327"/>
    </source>
</evidence>
<evidence type="ECO:0000313" key="3">
    <source>
        <dbReference type="EMBL" id="MFD1695202.1"/>
    </source>
</evidence>
<protein>
    <submittedName>
        <fullName evidence="3">Uncharacterized protein</fullName>
    </submittedName>
</protein>
<gene>
    <name evidence="3" type="ORF">ACFSC7_06715</name>
</gene>
<name>A0ABW4JSV7_9HYPH</name>
<dbReference type="EMBL" id="JBHUFA010000001">
    <property type="protein sequence ID" value="MFD1695202.1"/>
    <property type="molecule type" value="Genomic_DNA"/>
</dbReference>
<sequence>MLRSPLAPARLSRSARTLTLMLATSLAGLTVAPGAGLATTVKTDTITVAPPVVDEQVDSSPSDAPAVESLDGSQQPEEATADAPLEESAELPAPAVAQGEAPEILRDVSSLPKLVARTHDQLLEAARSGDLERLRMVLEGNEVMPTLSLSEIEDPIDFLRESSGDGEGMEILAILADTLEAGFVHVDEGTPQEMYVWPYFAHYPLGQLSPAQKVELYRIVTAADFSEMQAYGIWLFYRVGIGPDGTLHYFVAGE</sequence>
<dbReference type="Proteomes" id="UP001597327">
    <property type="component" value="Unassembled WGS sequence"/>
</dbReference>
<accession>A0ABW4JSV7</accession>
<comment type="caution">
    <text evidence="3">The sequence shown here is derived from an EMBL/GenBank/DDBJ whole genome shotgun (WGS) entry which is preliminary data.</text>
</comment>
<dbReference type="RefSeq" id="WP_208998624.1">
    <property type="nucleotide sequence ID" value="NZ_JBHUFA010000001.1"/>
</dbReference>
<evidence type="ECO:0000256" key="2">
    <source>
        <dbReference type="SAM" id="SignalP"/>
    </source>
</evidence>